<evidence type="ECO:0000313" key="10">
    <source>
        <dbReference type="Proteomes" id="UP001500603"/>
    </source>
</evidence>
<feature type="domain" description="ABC transmembrane type-1" evidence="8">
    <location>
        <begin position="70"/>
        <end position="261"/>
    </location>
</feature>
<dbReference type="EMBL" id="BAABJM010000002">
    <property type="protein sequence ID" value="GAA5055686.1"/>
    <property type="molecule type" value="Genomic_DNA"/>
</dbReference>
<dbReference type="Pfam" id="PF00528">
    <property type="entry name" value="BPD_transp_1"/>
    <property type="match status" value="1"/>
</dbReference>
<dbReference type="Proteomes" id="UP001500603">
    <property type="component" value="Unassembled WGS sequence"/>
</dbReference>
<dbReference type="CDD" id="cd06261">
    <property type="entry name" value="TM_PBP2"/>
    <property type="match status" value="1"/>
</dbReference>
<protein>
    <submittedName>
        <fullName evidence="9">Amino acid ABC transporter permease</fullName>
    </submittedName>
</protein>
<gene>
    <name evidence="9" type="ORF">GCM10023318_32130</name>
</gene>
<keyword evidence="2 7" id="KW-0813">Transport</keyword>
<name>A0ABP9KBX6_9NOCA</name>
<evidence type="ECO:0000256" key="2">
    <source>
        <dbReference type="ARBA" id="ARBA00022448"/>
    </source>
</evidence>
<dbReference type="NCBIfam" id="TIGR01726">
    <property type="entry name" value="HEQRo_perm_3TM"/>
    <property type="match status" value="1"/>
</dbReference>
<feature type="transmembrane region" description="Helical" evidence="7">
    <location>
        <begin position="240"/>
        <end position="262"/>
    </location>
</feature>
<dbReference type="PANTHER" id="PTHR30614">
    <property type="entry name" value="MEMBRANE COMPONENT OF AMINO ACID ABC TRANSPORTER"/>
    <property type="match status" value="1"/>
</dbReference>
<dbReference type="InterPro" id="IPR035906">
    <property type="entry name" value="MetI-like_sf"/>
</dbReference>
<evidence type="ECO:0000256" key="7">
    <source>
        <dbReference type="RuleBase" id="RU363032"/>
    </source>
</evidence>
<keyword evidence="5 7" id="KW-1133">Transmembrane helix</keyword>
<feature type="transmembrane region" description="Helical" evidence="7">
    <location>
        <begin position="189"/>
        <end position="209"/>
    </location>
</feature>
<dbReference type="InterPro" id="IPR010065">
    <property type="entry name" value="AA_ABC_transptr_permease_3TM"/>
</dbReference>
<keyword evidence="6 7" id="KW-0472">Membrane</keyword>
<dbReference type="SUPFAM" id="SSF161098">
    <property type="entry name" value="MetI-like"/>
    <property type="match status" value="1"/>
</dbReference>
<dbReference type="PANTHER" id="PTHR30614:SF21">
    <property type="entry name" value="AMINO ACID ABC TRANSPORTER PERMEASE"/>
    <property type="match status" value="1"/>
</dbReference>
<accession>A0ABP9KBX6</accession>
<evidence type="ECO:0000256" key="4">
    <source>
        <dbReference type="ARBA" id="ARBA00022692"/>
    </source>
</evidence>
<dbReference type="InterPro" id="IPR000515">
    <property type="entry name" value="MetI-like"/>
</dbReference>
<proteinExistence type="inferred from homology"/>
<sequence>MSAGASVLFDAPGPRARIRNHFLSVVVIVVVLAAGWVLYRGFADKGQFTADKWKPFIEAEVWETYLLPGLRGTLVASALSIVFALIIGMIFGILRLSEHRLVRWVAGAIVEFARAVPVLVLMIFLFQIFSEYKVFKIDSLALGAVVTALTIYNGSVIAEIVRAGIKSLPKGQTEAAVALGMRKTQLMRLILLPQAITAMLPALISQMVVALKDSALGYQITYVEIVRSGQQLGAAEQNTIPTLLVIAVIMIALNSALTFAATRIERRLRSRKSGKGGGTVVGADSVLTDAAPGVDIGKRP</sequence>
<evidence type="ECO:0000313" key="9">
    <source>
        <dbReference type="EMBL" id="GAA5055686.1"/>
    </source>
</evidence>
<dbReference type="InterPro" id="IPR043429">
    <property type="entry name" value="ArtM/GltK/GlnP/TcyL/YhdX-like"/>
</dbReference>
<evidence type="ECO:0000256" key="6">
    <source>
        <dbReference type="ARBA" id="ARBA00023136"/>
    </source>
</evidence>
<keyword evidence="4 7" id="KW-0812">Transmembrane</keyword>
<feature type="transmembrane region" description="Helical" evidence="7">
    <location>
        <begin position="101"/>
        <end position="128"/>
    </location>
</feature>
<reference evidence="10" key="1">
    <citation type="journal article" date="2019" name="Int. J. Syst. Evol. Microbiol.">
        <title>The Global Catalogue of Microorganisms (GCM) 10K type strain sequencing project: providing services to taxonomists for standard genome sequencing and annotation.</title>
        <authorList>
            <consortium name="The Broad Institute Genomics Platform"/>
            <consortium name="The Broad Institute Genome Sequencing Center for Infectious Disease"/>
            <person name="Wu L."/>
            <person name="Ma J."/>
        </authorList>
    </citation>
    <scope>NUCLEOTIDE SEQUENCE [LARGE SCALE GENOMIC DNA]</scope>
    <source>
        <strain evidence="10">JCM 18298</strain>
    </source>
</reference>
<dbReference type="PROSITE" id="PS50928">
    <property type="entry name" value="ABC_TM1"/>
    <property type="match status" value="1"/>
</dbReference>
<dbReference type="RefSeq" id="WP_345496162.1">
    <property type="nucleotide sequence ID" value="NZ_BAABJM010000002.1"/>
</dbReference>
<evidence type="ECO:0000259" key="8">
    <source>
        <dbReference type="PROSITE" id="PS50928"/>
    </source>
</evidence>
<organism evidence="9 10">
    <name type="scientific">Nocardia callitridis</name>
    <dbReference type="NCBI Taxonomy" id="648753"/>
    <lineage>
        <taxon>Bacteria</taxon>
        <taxon>Bacillati</taxon>
        <taxon>Actinomycetota</taxon>
        <taxon>Actinomycetes</taxon>
        <taxon>Mycobacteriales</taxon>
        <taxon>Nocardiaceae</taxon>
        <taxon>Nocardia</taxon>
    </lineage>
</organism>
<feature type="transmembrane region" description="Helical" evidence="7">
    <location>
        <begin position="21"/>
        <end position="39"/>
    </location>
</feature>
<comment type="caution">
    <text evidence="9">The sequence shown here is derived from an EMBL/GenBank/DDBJ whole genome shotgun (WGS) entry which is preliminary data.</text>
</comment>
<feature type="transmembrane region" description="Helical" evidence="7">
    <location>
        <begin position="140"/>
        <end position="161"/>
    </location>
</feature>
<feature type="transmembrane region" description="Helical" evidence="7">
    <location>
        <begin position="74"/>
        <end position="94"/>
    </location>
</feature>
<evidence type="ECO:0000256" key="5">
    <source>
        <dbReference type="ARBA" id="ARBA00022989"/>
    </source>
</evidence>
<keyword evidence="3" id="KW-1003">Cell membrane</keyword>
<evidence type="ECO:0000256" key="1">
    <source>
        <dbReference type="ARBA" id="ARBA00004651"/>
    </source>
</evidence>
<evidence type="ECO:0000256" key="3">
    <source>
        <dbReference type="ARBA" id="ARBA00022475"/>
    </source>
</evidence>
<keyword evidence="10" id="KW-1185">Reference proteome</keyword>
<dbReference type="Gene3D" id="1.10.3720.10">
    <property type="entry name" value="MetI-like"/>
    <property type="match status" value="1"/>
</dbReference>
<comment type="similarity">
    <text evidence="7">Belongs to the binding-protein-dependent transport system permease family.</text>
</comment>
<comment type="subcellular location">
    <subcellularLocation>
        <location evidence="1 7">Cell membrane</location>
        <topology evidence="1 7">Multi-pass membrane protein</topology>
    </subcellularLocation>
</comment>